<dbReference type="AlphaFoldDB" id="A0A8R2NLT3"/>
<accession>A0A8R2NLT3</accession>
<dbReference type="Proteomes" id="UP000007819">
    <property type="component" value="Chromosome X"/>
</dbReference>
<dbReference type="KEGG" id="api:115033329"/>
<reference evidence="2" key="1">
    <citation type="submission" date="2010-06" db="EMBL/GenBank/DDBJ databases">
        <authorList>
            <person name="Jiang H."/>
            <person name="Abraham K."/>
            <person name="Ali S."/>
            <person name="Alsbrooks S.L."/>
            <person name="Anim B.N."/>
            <person name="Anosike U.S."/>
            <person name="Attaway T."/>
            <person name="Bandaranaike D.P."/>
            <person name="Battles P.K."/>
            <person name="Bell S.N."/>
            <person name="Bell A.V."/>
            <person name="Beltran B."/>
            <person name="Bickham C."/>
            <person name="Bustamante Y."/>
            <person name="Caleb T."/>
            <person name="Canada A."/>
            <person name="Cardenas V."/>
            <person name="Carter K."/>
            <person name="Chacko J."/>
            <person name="Chandrabose M.N."/>
            <person name="Chavez D."/>
            <person name="Chavez A."/>
            <person name="Chen L."/>
            <person name="Chu H.-S."/>
            <person name="Claassen K.J."/>
            <person name="Cockrell R."/>
            <person name="Collins M."/>
            <person name="Cooper J.A."/>
            <person name="Cree A."/>
            <person name="Curry S.M."/>
            <person name="Da Y."/>
            <person name="Dao M.D."/>
            <person name="Das B."/>
            <person name="Davila M.-L."/>
            <person name="Davy-Carroll L."/>
            <person name="Denson S."/>
            <person name="Dinh H."/>
            <person name="Ebong V.E."/>
            <person name="Edwards J.R."/>
            <person name="Egan A."/>
            <person name="El-Daye J."/>
            <person name="Escobedo L."/>
            <person name="Fernandez S."/>
            <person name="Fernando P.R."/>
            <person name="Flagg N."/>
            <person name="Forbes L.D."/>
            <person name="Fowler R.G."/>
            <person name="Fu Q."/>
            <person name="Gabisi R.A."/>
            <person name="Ganer J."/>
            <person name="Garbino Pronczuk A."/>
            <person name="Garcia R.M."/>
            <person name="Garner T."/>
            <person name="Garrett T.E."/>
            <person name="Gonzalez D.A."/>
            <person name="Hamid H."/>
            <person name="Hawkins E.S."/>
            <person name="Hirani K."/>
            <person name="Hogues M.E."/>
            <person name="Hollins B."/>
            <person name="Hsiao C.-H."/>
            <person name="Jabil R."/>
            <person name="James M.L."/>
            <person name="Jhangiani S.N."/>
            <person name="Johnson B."/>
            <person name="Johnson Q."/>
            <person name="Joshi V."/>
            <person name="Kalu J.B."/>
            <person name="Kam C."/>
            <person name="Kashfia A."/>
            <person name="Keebler J."/>
            <person name="Kisamo H."/>
            <person name="Kovar C.L."/>
            <person name="Lago L.A."/>
            <person name="Lai C.-Y."/>
            <person name="Laidlaw J."/>
            <person name="Lara F."/>
            <person name="Le T.-K."/>
            <person name="Lee S.L."/>
            <person name="Legall F.H."/>
            <person name="Lemon S.J."/>
            <person name="Lewis L.R."/>
            <person name="Li B."/>
            <person name="Liu Y."/>
            <person name="Liu Y.-S."/>
            <person name="Lopez J."/>
            <person name="Lozado R.J."/>
            <person name="Lu J."/>
            <person name="Madu R.C."/>
            <person name="Maheshwari M."/>
            <person name="Maheshwari R."/>
            <person name="Malloy K."/>
            <person name="Martinez E."/>
            <person name="Mathew T."/>
            <person name="Mercado I.C."/>
            <person name="Mercado C."/>
            <person name="Meyer B."/>
            <person name="Montgomery K."/>
            <person name="Morgan M.B."/>
            <person name="Munidasa M."/>
            <person name="Nazareth L.V."/>
            <person name="Nelson J."/>
            <person name="Ng B.M."/>
            <person name="Nguyen N.B."/>
            <person name="Nguyen P.Q."/>
            <person name="Nguyen T."/>
            <person name="Obregon M."/>
            <person name="Okwuonu G.O."/>
            <person name="Onwere C.G."/>
            <person name="Orozco G."/>
            <person name="Parra A."/>
            <person name="Patel S."/>
            <person name="Patil S."/>
            <person name="Perez A."/>
            <person name="Perez Y."/>
            <person name="Pham C."/>
            <person name="Primus E.L."/>
            <person name="Pu L.-L."/>
            <person name="Puazo M."/>
            <person name="Qin X."/>
            <person name="Quiroz J.B."/>
            <person name="Reese J."/>
            <person name="Richards S."/>
            <person name="Rives C.M."/>
            <person name="Robberts R."/>
            <person name="Ruiz S.J."/>
            <person name="Ruiz M.J."/>
            <person name="Santibanez J."/>
            <person name="Schneider B.W."/>
            <person name="Sisson I."/>
            <person name="Smith M."/>
            <person name="Sodergren E."/>
            <person name="Song X.-Z."/>
            <person name="Song B.B."/>
            <person name="Summersgill H."/>
            <person name="Thelus R."/>
            <person name="Thornton R.D."/>
            <person name="Trejos Z.Y."/>
            <person name="Usmani K."/>
            <person name="Vattathil S."/>
            <person name="Villasana D."/>
            <person name="Walker D.L."/>
            <person name="Wang S."/>
            <person name="Wang K."/>
            <person name="White C.S."/>
            <person name="Williams A.C."/>
            <person name="Williamson J."/>
            <person name="Wilson K."/>
            <person name="Woghiren I.O."/>
            <person name="Woodworth J.R."/>
            <person name="Worley K.C."/>
            <person name="Wright R.A."/>
            <person name="Wu W."/>
            <person name="Young L."/>
            <person name="Zhang L."/>
            <person name="Zhang J."/>
            <person name="Zhu Y."/>
            <person name="Muzny D.M."/>
            <person name="Weinstock G."/>
            <person name="Gibbs R.A."/>
        </authorList>
    </citation>
    <scope>NUCLEOTIDE SEQUENCE [LARGE SCALE GENOMIC DNA]</scope>
    <source>
        <strain evidence="2">LSR1</strain>
    </source>
</reference>
<organism evidence="1 2">
    <name type="scientific">Acyrthosiphon pisum</name>
    <name type="common">Pea aphid</name>
    <dbReference type="NCBI Taxonomy" id="7029"/>
    <lineage>
        <taxon>Eukaryota</taxon>
        <taxon>Metazoa</taxon>
        <taxon>Ecdysozoa</taxon>
        <taxon>Arthropoda</taxon>
        <taxon>Hexapoda</taxon>
        <taxon>Insecta</taxon>
        <taxon>Pterygota</taxon>
        <taxon>Neoptera</taxon>
        <taxon>Paraneoptera</taxon>
        <taxon>Hemiptera</taxon>
        <taxon>Sternorrhyncha</taxon>
        <taxon>Aphidomorpha</taxon>
        <taxon>Aphidoidea</taxon>
        <taxon>Aphididae</taxon>
        <taxon>Macrosiphini</taxon>
        <taxon>Acyrthosiphon</taxon>
    </lineage>
</organism>
<proteinExistence type="predicted"/>
<keyword evidence="2" id="KW-1185">Reference proteome</keyword>
<sequence>MSSLSESVSHWYFASDEQEPFSVLPLRECTPNQIQAKLEFLEKSILLLRCECEVIELNSIKAQPELAATNTIDVSWMPNAEEHRGAVIVAKVARLSRDKISVILMKSNKPAIGSMYSVVS</sequence>
<protein>
    <submittedName>
        <fullName evidence="1">Uncharacterized protein</fullName>
    </submittedName>
</protein>
<name>A0A8R2NLT3_ACYPI</name>
<dbReference type="EnsemblMetazoa" id="XM_029485681.1">
    <property type="protein sequence ID" value="XP_029341541.1"/>
    <property type="gene ID" value="LOC115033329"/>
</dbReference>
<evidence type="ECO:0000313" key="1">
    <source>
        <dbReference type="EnsemblMetazoa" id="XP_029341541.1"/>
    </source>
</evidence>
<evidence type="ECO:0000313" key="2">
    <source>
        <dbReference type="Proteomes" id="UP000007819"/>
    </source>
</evidence>
<dbReference type="RefSeq" id="XP_029341541.1">
    <property type="nucleotide sequence ID" value="XM_029485681.1"/>
</dbReference>
<reference evidence="1" key="2">
    <citation type="submission" date="2022-06" db="UniProtKB">
        <authorList>
            <consortium name="EnsemblMetazoa"/>
        </authorList>
    </citation>
    <scope>IDENTIFICATION</scope>
</reference>
<dbReference type="GeneID" id="115033329"/>